<comment type="catalytic activity">
    <reaction evidence="8">
        <text>L-seryl-[protein] + ATP = O-phospho-L-seryl-[protein] + ADP + H(+)</text>
        <dbReference type="Rhea" id="RHEA:17989"/>
        <dbReference type="Rhea" id="RHEA-COMP:9863"/>
        <dbReference type="Rhea" id="RHEA-COMP:11604"/>
        <dbReference type="ChEBI" id="CHEBI:15378"/>
        <dbReference type="ChEBI" id="CHEBI:29999"/>
        <dbReference type="ChEBI" id="CHEBI:30616"/>
        <dbReference type="ChEBI" id="CHEBI:83421"/>
        <dbReference type="ChEBI" id="CHEBI:456216"/>
        <dbReference type="EC" id="2.7.11.22"/>
    </reaction>
</comment>
<evidence type="ECO:0000256" key="2">
    <source>
        <dbReference type="ARBA" id="ARBA00022527"/>
    </source>
</evidence>
<keyword evidence="2" id="KW-0723">Serine/threonine-protein kinase</keyword>
<accession>A0A074ZNG1</accession>
<evidence type="ECO:0000313" key="11">
    <source>
        <dbReference type="EMBL" id="KER24875.1"/>
    </source>
</evidence>
<keyword evidence="6 9" id="KW-0067">ATP-binding</keyword>
<dbReference type="Pfam" id="PF00069">
    <property type="entry name" value="Pkinase"/>
    <property type="match status" value="1"/>
</dbReference>
<dbReference type="GeneID" id="20321728"/>
<reference evidence="11 12" key="1">
    <citation type="submission" date="2013-11" db="EMBL/GenBank/DDBJ databases">
        <title>Opisthorchis viverrini - life in the bile duct.</title>
        <authorList>
            <person name="Young N.D."/>
            <person name="Nagarajan N."/>
            <person name="Lin S.J."/>
            <person name="Korhonen P.K."/>
            <person name="Jex A.R."/>
            <person name="Hall R.S."/>
            <person name="Safavi-Hemami H."/>
            <person name="Kaewkong W."/>
            <person name="Bertrand D."/>
            <person name="Gao S."/>
            <person name="Seet Q."/>
            <person name="Wongkham S."/>
            <person name="Teh B.T."/>
            <person name="Wongkham C."/>
            <person name="Intapan P.M."/>
            <person name="Maleewong W."/>
            <person name="Yang X."/>
            <person name="Hu M."/>
            <person name="Wang Z."/>
            <person name="Hofmann A."/>
            <person name="Sternberg P.W."/>
            <person name="Tan P."/>
            <person name="Wang J."/>
            <person name="Gasser R.B."/>
        </authorList>
    </citation>
    <scope>NUCLEOTIDE SEQUENCE [LARGE SCALE GENOMIC DNA]</scope>
</reference>
<dbReference type="InterPro" id="IPR050108">
    <property type="entry name" value="CDK"/>
</dbReference>
<dbReference type="KEGG" id="ovi:T265_07549"/>
<evidence type="ECO:0000256" key="5">
    <source>
        <dbReference type="ARBA" id="ARBA00022777"/>
    </source>
</evidence>
<dbReference type="SUPFAM" id="SSF56112">
    <property type="entry name" value="Protein kinase-like (PK-like)"/>
    <property type="match status" value="1"/>
</dbReference>
<dbReference type="GO" id="GO:0005524">
    <property type="term" value="F:ATP binding"/>
    <property type="evidence" value="ECO:0007669"/>
    <property type="project" value="UniProtKB-UniRule"/>
</dbReference>
<dbReference type="Gene3D" id="3.30.200.20">
    <property type="entry name" value="Phosphorylase Kinase, domain 1"/>
    <property type="match status" value="1"/>
</dbReference>
<dbReference type="GO" id="GO:0004693">
    <property type="term" value="F:cyclin-dependent protein serine/threonine kinase activity"/>
    <property type="evidence" value="ECO:0007669"/>
    <property type="project" value="UniProtKB-EC"/>
</dbReference>
<dbReference type="InterPro" id="IPR011009">
    <property type="entry name" value="Kinase-like_dom_sf"/>
</dbReference>
<evidence type="ECO:0000256" key="1">
    <source>
        <dbReference type="ARBA" id="ARBA00012425"/>
    </source>
</evidence>
<dbReference type="EC" id="2.7.11.22" evidence="1"/>
<dbReference type="CTD" id="20321728"/>
<dbReference type="InterPro" id="IPR000719">
    <property type="entry name" value="Prot_kinase_dom"/>
</dbReference>
<dbReference type="GO" id="GO:0005634">
    <property type="term" value="C:nucleus"/>
    <property type="evidence" value="ECO:0007669"/>
    <property type="project" value="TreeGrafter"/>
</dbReference>
<organism evidence="11 12">
    <name type="scientific">Opisthorchis viverrini</name>
    <name type="common">Southeast Asian liver fluke</name>
    <dbReference type="NCBI Taxonomy" id="6198"/>
    <lineage>
        <taxon>Eukaryota</taxon>
        <taxon>Metazoa</taxon>
        <taxon>Spiralia</taxon>
        <taxon>Lophotrochozoa</taxon>
        <taxon>Platyhelminthes</taxon>
        <taxon>Trematoda</taxon>
        <taxon>Digenea</taxon>
        <taxon>Opisthorchiida</taxon>
        <taxon>Opisthorchiata</taxon>
        <taxon>Opisthorchiidae</taxon>
        <taxon>Opisthorchis</taxon>
    </lineage>
</organism>
<evidence type="ECO:0000256" key="8">
    <source>
        <dbReference type="ARBA" id="ARBA00048367"/>
    </source>
</evidence>
<dbReference type="PROSITE" id="PS00107">
    <property type="entry name" value="PROTEIN_KINASE_ATP"/>
    <property type="match status" value="1"/>
</dbReference>
<comment type="catalytic activity">
    <reaction evidence="7">
        <text>L-threonyl-[protein] + ATP = O-phospho-L-threonyl-[protein] + ADP + H(+)</text>
        <dbReference type="Rhea" id="RHEA:46608"/>
        <dbReference type="Rhea" id="RHEA-COMP:11060"/>
        <dbReference type="Rhea" id="RHEA-COMP:11605"/>
        <dbReference type="ChEBI" id="CHEBI:15378"/>
        <dbReference type="ChEBI" id="CHEBI:30013"/>
        <dbReference type="ChEBI" id="CHEBI:30616"/>
        <dbReference type="ChEBI" id="CHEBI:61977"/>
        <dbReference type="ChEBI" id="CHEBI:456216"/>
        <dbReference type="EC" id="2.7.11.22"/>
    </reaction>
</comment>
<name>A0A074ZNG1_OPIVI</name>
<dbReference type="EMBL" id="KL596794">
    <property type="protein sequence ID" value="KER24875.1"/>
    <property type="molecule type" value="Genomic_DNA"/>
</dbReference>
<dbReference type="PANTHER" id="PTHR24056:SF400">
    <property type="entry name" value="KINASE, PUTATIVE-RELATED"/>
    <property type="match status" value="1"/>
</dbReference>
<evidence type="ECO:0000256" key="7">
    <source>
        <dbReference type="ARBA" id="ARBA00047811"/>
    </source>
</evidence>
<proteinExistence type="predicted"/>
<evidence type="ECO:0000256" key="4">
    <source>
        <dbReference type="ARBA" id="ARBA00022741"/>
    </source>
</evidence>
<keyword evidence="4 9" id="KW-0547">Nucleotide-binding</keyword>
<feature type="binding site" evidence="9">
    <location>
        <position position="34"/>
    </location>
    <ligand>
        <name>ATP</name>
        <dbReference type="ChEBI" id="CHEBI:30616"/>
    </ligand>
</feature>
<dbReference type="PANTHER" id="PTHR24056">
    <property type="entry name" value="CELL DIVISION PROTEIN KINASE"/>
    <property type="match status" value="1"/>
</dbReference>
<dbReference type="InterPro" id="IPR017441">
    <property type="entry name" value="Protein_kinase_ATP_BS"/>
</dbReference>
<dbReference type="AlphaFoldDB" id="A0A074ZNG1"/>
<keyword evidence="12" id="KW-1185">Reference proteome</keyword>
<sequence length="382" mass="43424">MERYENLGLVGEGSYGMVMKCKDRGTGQIVAIKKFIDTEDDKLVKKIAAREIKMLKQLRHDNLVNLLDIFRRKRRLYLVFEFVDHTVLDDLELHPKGLDEERTRRILFQVLRGVEFCHTQNPKIAAQKKEAVYLFKLRNGFCLCHNILKAAALADVKRLLLDFRGWFDSVDRSLFLYTLAYQGITRKLINVIRSLYSQTSGRVTVYGELSKRFRTQSGVLLFNFVIDEIMRRTLEGLQNPGVQITCEENLVDLEYADDIVLVFEGKAKAKVFLDELTKIIKNRSPVALFWCLAAMPHEGGTRAGLLPGCLNLDRGSQEAAVGSEPPTFRSVLLVDVQSPSTPLTIQKEVLEVVERFTYLGSCISSDCSVAEVNARIESRLVI</sequence>
<evidence type="ECO:0000313" key="12">
    <source>
        <dbReference type="Proteomes" id="UP000054324"/>
    </source>
</evidence>
<dbReference type="RefSeq" id="XP_009171363.1">
    <property type="nucleotide sequence ID" value="XM_009173099.1"/>
</dbReference>
<evidence type="ECO:0000256" key="6">
    <source>
        <dbReference type="ARBA" id="ARBA00022840"/>
    </source>
</evidence>
<protein>
    <recommendedName>
        <fullName evidence="1">cyclin-dependent kinase</fullName>
        <ecNumber evidence="1">2.7.11.22</ecNumber>
    </recommendedName>
</protein>
<gene>
    <name evidence="11" type="ORF">T265_07549</name>
</gene>
<dbReference type="Proteomes" id="UP000054324">
    <property type="component" value="Unassembled WGS sequence"/>
</dbReference>
<evidence type="ECO:0000256" key="3">
    <source>
        <dbReference type="ARBA" id="ARBA00022679"/>
    </source>
</evidence>
<dbReference type="PROSITE" id="PS50011">
    <property type="entry name" value="PROTEIN_KINASE_DOM"/>
    <property type="match status" value="1"/>
</dbReference>
<keyword evidence="5" id="KW-0418">Kinase</keyword>
<evidence type="ECO:0000259" key="10">
    <source>
        <dbReference type="PROSITE" id="PS50011"/>
    </source>
</evidence>
<dbReference type="OrthoDB" id="548217at2759"/>
<dbReference type="FunFam" id="3.30.200.20:FF:000049">
    <property type="entry name" value="cyclin-dependent kinase-like 1 isoform X1"/>
    <property type="match status" value="1"/>
</dbReference>
<evidence type="ECO:0000256" key="9">
    <source>
        <dbReference type="PROSITE-ProRule" id="PRU10141"/>
    </source>
</evidence>
<keyword evidence="3" id="KW-0808">Transferase</keyword>
<feature type="domain" description="Protein kinase" evidence="10">
    <location>
        <begin position="4"/>
        <end position="287"/>
    </location>
</feature>